<dbReference type="InterPro" id="IPR011012">
    <property type="entry name" value="Longin-like_dom_sf"/>
</dbReference>
<proteinExistence type="inferred from homology"/>
<evidence type="ECO:0000256" key="1">
    <source>
        <dbReference type="ARBA" id="ARBA00004163"/>
    </source>
</evidence>
<evidence type="ECO:0008006" key="17">
    <source>
        <dbReference type="Google" id="ProtNLM"/>
    </source>
</evidence>
<dbReference type="GO" id="GO:0015031">
    <property type="term" value="P:protein transport"/>
    <property type="evidence" value="ECO:0007669"/>
    <property type="project" value="UniProtKB-KW"/>
</dbReference>
<dbReference type="GO" id="GO:0000139">
    <property type="term" value="C:Golgi membrane"/>
    <property type="evidence" value="ECO:0007669"/>
    <property type="project" value="UniProtKB-SubCell"/>
</dbReference>
<dbReference type="Gene3D" id="3.30.450.50">
    <property type="entry name" value="Longin domain"/>
    <property type="match status" value="1"/>
</dbReference>
<gene>
    <name evidence="16" type="ORF">HTAM1171_LOCUS5902</name>
</gene>
<name>A0A7S2HJ05_9STRA</name>
<dbReference type="SUPFAM" id="SSF58038">
    <property type="entry name" value="SNARE fusion complex"/>
    <property type="match status" value="1"/>
</dbReference>
<dbReference type="InterPro" id="IPR010908">
    <property type="entry name" value="Longin_dom"/>
</dbReference>
<evidence type="ECO:0000256" key="13">
    <source>
        <dbReference type="SAM" id="Phobius"/>
    </source>
</evidence>
<evidence type="ECO:0000259" key="15">
    <source>
        <dbReference type="PROSITE" id="PS50892"/>
    </source>
</evidence>
<feature type="transmembrane region" description="Helical" evidence="13">
    <location>
        <begin position="204"/>
        <end position="223"/>
    </location>
</feature>
<dbReference type="PROSITE" id="PS50859">
    <property type="entry name" value="LONGIN"/>
    <property type="match status" value="1"/>
</dbReference>
<evidence type="ECO:0000256" key="6">
    <source>
        <dbReference type="ARBA" id="ARBA00022824"/>
    </source>
</evidence>
<evidence type="ECO:0000256" key="2">
    <source>
        <dbReference type="ARBA" id="ARBA00004394"/>
    </source>
</evidence>
<comment type="subcellular location">
    <subcellularLocation>
        <location evidence="1">Endoplasmic reticulum membrane</location>
        <topology evidence="1">Single-pass type IV membrane protein</topology>
    </subcellularLocation>
    <subcellularLocation>
        <location evidence="2">Golgi apparatus membrane</location>
    </subcellularLocation>
</comment>
<evidence type="ECO:0000256" key="7">
    <source>
        <dbReference type="ARBA" id="ARBA00022927"/>
    </source>
</evidence>
<dbReference type="AlphaFoldDB" id="A0A7S2HJ05"/>
<dbReference type="GO" id="GO:0006890">
    <property type="term" value="P:retrograde vesicle-mediated transport, Golgi to endoplasmic reticulum"/>
    <property type="evidence" value="ECO:0007669"/>
    <property type="project" value="InterPro"/>
</dbReference>
<reference evidence="16" key="1">
    <citation type="submission" date="2021-01" db="EMBL/GenBank/DDBJ databases">
        <authorList>
            <person name="Corre E."/>
            <person name="Pelletier E."/>
            <person name="Niang G."/>
            <person name="Scheremetjew M."/>
            <person name="Finn R."/>
            <person name="Kale V."/>
            <person name="Holt S."/>
            <person name="Cochrane G."/>
            <person name="Meng A."/>
            <person name="Brown T."/>
            <person name="Cohen L."/>
        </authorList>
    </citation>
    <scope>NUCLEOTIDE SEQUENCE</scope>
    <source>
        <strain evidence="16">CCMP826</strain>
    </source>
</reference>
<evidence type="ECO:0000313" key="16">
    <source>
        <dbReference type="EMBL" id="CAD9492312.1"/>
    </source>
</evidence>
<evidence type="ECO:0000256" key="8">
    <source>
        <dbReference type="ARBA" id="ARBA00022989"/>
    </source>
</evidence>
<keyword evidence="10 12" id="KW-0175">Coiled coil</keyword>
<dbReference type="Pfam" id="PF13774">
    <property type="entry name" value="Longin"/>
    <property type="match status" value="1"/>
</dbReference>
<feature type="domain" description="Longin" evidence="14">
    <location>
        <begin position="7"/>
        <end position="127"/>
    </location>
</feature>
<dbReference type="PROSITE" id="PS50892">
    <property type="entry name" value="V_SNARE"/>
    <property type="match status" value="1"/>
</dbReference>
<protein>
    <recommendedName>
        <fullName evidence="17">V-SNARE coiled-coil homology domain-containing protein</fullName>
    </recommendedName>
</protein>
<dbReference type="Pfam" id="PF00957">
    <property type="entry name" value="Synaptobrevin"/>
    <property type="match status" value="1"/>
</dbReference>
<keyword evidence="9" id="KW-0333">Golgi apparatus</keyword>
<evidence type="ECO:0000256" key="5">
    <source>
        <dbReference type="ARBA" id="ARBA00022692"/>
    </source>
</evidence>
<evidence type="ECO:0000256" key="10">
    <source>
        <dbReference type="ARBA" id="ARBA00023054"/>
    </source>
</evidence>
<keyword evidence="8 13" id="KW-1133">Transmembrane helix</keyword>
<accession>A0A7S2HJ05</accession>
<organism evidence="16">
    <name type="scientific">Helicotheca tamesis</name>
    <dbReference type="NCBI Taxonomy" id="374047"/>
    <lineage>
        <taxon>Eukaryota</taxon>
        <taxon>Sar</taxon>
        <taxon>Stramenopiles</taxon>
        <taxon>Ochrophyta</taxon>
        <taxon>Bacillariophyta</taxon>
        <taxon>Mediophyceae</taxon>
        <taxon>Lithodesmiophycidae</taxon>
        <taxon>Lithodesmiales</taxon>
        <taxon>Lithodesmiaceae</taxon>
        <taxon>Helicotheca</taxon>
    </lineage>
</organism>
<dbReference type="GO" id="GO:0005789">
    <property type="term" value="C:endoplasmic reticulum membrane"/>
    <property type="evidence" value="ECO:0007669"/>
    <property type="project" value="UniProtKB-SubCell"/>
</dbReference>
<evidence type="ECO:0000256" key="4">
    <source>
        <dbReference type="ARBA" id="ARBA00022448"/>
    </source>
</evidence>
<dbReference type="SMART" id="SM01270">
    <property type="entry name" value="Longin"/>
    <property type="match status" value="1"/>
</dbReference>
<dbReference type="SUPFAM" id="SSF64356">
    <property type="entry name" value="SNARE-like"/>
    <property type="match status" value="1"/>
</dbReference>
<evidence type="ECO:0000256" key="3">
    <source>
        <dbReference type="ARBA" id="ARBA00008025"/>
    </source>
</evidence>
<dbReference type="CDD" id="cd14824">
    <property type="entry name" value="Longin"/>
    <property type="match status" value="1"/>
</dbReference>
<dbReference type="EMBL" id="HBGV01009532">
    <property type="protein sequence ID" value="CAD9492312.1"/>
    <property type="molecule type" value="Transcribed_RNA"/>
</dbReference>
<dbReference type="GO" id="GO:0005484">
    <property type="term" value="F:SNAP receptor activity"/>
    <property type="evidence" value="ECO:0007669"/>
    <property type="project" value="InterPro"/>
</dbReference>
<keyword evidence="4" id="KW-0813">Transport</keyword>
<sequence>MPPLLTYAARVSDGLPLVASMTASSEIGEDHKSQAKELLRGLGGRAAAAKMSINTTQSKVFLYLIRDNICYLTLTESSYPKRLAFLYLEEIADVFMEALTQDHGDAWRNQVETAARPYQFIKFDSIIQRKQREFIDPTSRANTTKLNEDLMDIQSIMKKNIEEVLNRGEKLENVRDISSNLVEKSKEFKWGAKKVTWQAQLNQYGPIAAAGLFVVFVLYMKFFW</sequence>
<keyword evidence="11 13" id="KW-0472">Membrane</keyword>
<keyword evidence="6" id="KW-0256">Endoplasmic reticulum</keyword>
<keyword evidence="5 13" id="KW-0812">Transmembrane</keyword>
<dbReference type="PANTHER" id="PTHR45837">
    <property type="entry name" value="VESICLE-TRAFFICKING PROTEIN SEC22B"/>
    <property type="match status" value="1"/>
</dbReference>
<dbReference type="Gene3D" id="1.20.5.110">
    <property type="match status" value="1"/>
</dbReference>
<dbReference type="CDD" id="cd15866">
    <property type="entry name" value="R-SNARE_SEC22"/>
    <property type="match status" value="1"/>
</dbReference>
<dbReference type="InterPro" id="IPR042855">
    <property type="entry name" value="V_SNARE_CC"/>
</dbReference>
<evidence type="ECO:0000256" key="11">
    <source>
        <dbReference type="ARBA" id="ARBA00023136"/>
    </source>
</evidence>
<comment type="similarity">
    <text evidence="3">Belongs to the synaptobrevin family.</text>
</comment>
<keyword evidence="7" id="KW-0653">Protein transport</keyword>
<evidence type="ECO:0000256" key="9">
    <source>
        <dbReference type="ARBA" id="ARBA00023034"/>
    </source>
</evidence>
<dbReference type="GO" id="GO:0006888">
    <property type="term" value="P:endoplasmic reticulum to Golgi vesicle-mediated transport"/>
    <property type="evidence" value="ECO:0007669"/>
    <property type="project" value="InterPro"/>
</dbReference>
<feature type="domain" description="V-SNARE coiled-coil homology" evidence="15">
    <location>
        <begin position="142"/>
        <end position="198"/>
    </location>
</feature>
<evidence type="ECO:0000256" key="12">
    <source>
        <dbReference type="PROSITE-ProRule" id="PRU00290"/>
    </source>
</evidence>
<dbReference type="InterPro" id="IPR044565">
    <property type="entry name" value="Sec22"/>
</dbReference>
<evidence type="ECO:0000259" key="14">
    <source>
        <dbReference type="PROSITE" id="PS50859"/>
    </source>
</evidence>